<dbReference type="AlphaFoldDB" id="A0A367K081"/>
<proteinExistence type="predicted"/>
<dbReference type="InterPro" id="IPR011993">
    <property type="entry name" value="PH-like_dom_sf"/>
</dbReference>
<evidence type="ECO:0000313" key="6">
    <source>
        <dbReference type="Proteomes" id="UP000253551"/>
    </source>
</evidence>
<dbReference type="InterPro" id="IPR046869">
    <property type="entry name" value="SLM1/RGC1-like_PH"/>
</dbReference>
<sequence length="444" mass="50889">MSQPTTHSRPLSRFQEHFDYIMPPVELLDSVPGDPENSKQTKSLTPLYGLSKTMDLPQLDMKSVTAELSSPLSARCQTKPPDLPIKLTQSKSQPAVRTTIKKDTQTRTNTVRSKYASDNYQTIKRTMNRNRADFIIKRYESWHKFILLLSTWMSDLAKQSSQSERNFSTMLKENRTSGNFGNDISSPNSIHAALRRFTKDLVSQEQHYSQRLKGVFPLLDSYKRECSSAIKQLGSRNDLCLDEFLKRAGATASLMGQLTRACAEAHSAIEKGIQPPSDPWLINLYVLRQLKKEVDEENRLRTLMIPVQQTISCFEKRLLKCVEQAIQICFEKYGALLSEDKVASLQASLNLAVQESWDSFAAKNKKQLVDEQHPHKHYLHINYSCKNDPLVLTLYKGEMERRSGILNKYTLWFFVLTESGFLHQFRLNDKVSPELSIYIPKSTI</sequence>
<feature type="region of interest" description="Disordered" evidence="2">
    <location>
        <begin position="71"/>
        <end position="96"/>
    </location>
</feature>
<evidence type="ECO:0000259" key="3">
    <source>
        <dbReference type="Pfam" id="PF20399"/>
    </source>
</evidence>
<dbReference type="PANTHER" id="PTHR31941">
    <property type="entry name" value="CYTOSKELETAL SIGNALING PROTEIN SLM1"/>
    <property type="match status" value="1"/>
</dbReference>
<dbReference type="InterPro" id="IPR046868">
    <property type="entry name" value="BAR_4"/>
</dbReference>
<feature type="compositionally biased region" description="Polar residues" evidence="2">
    <location>
        <begin position="87"/>
        <end position="96"/>
    </location>
</feature>
<keyword evidence="1" id="KW-0597">Phosphoprotein</keyword>
<evidence type="ECO:0000259" key="4">
    <source>
        <dbReference type="Pfam" id="PF20400"/>
    </source>
</evidence>
<evidence type="ECO:0000256" key="2">
    <source>
        <dbReference type="SAM" id="MobiDB-lite"/>
    </source>
</evidence>
<dbReference type="EMBL" id="PJQM01002407">
    <property type="protein sequence ID" value="RCH95614.1"/>
    <property type="molecule type" value="Genomic_DNA"/>
</dbReference>
<reference evidence="5 6" key="1">
    <citation type="journal article" date="2018" name="G3 (Bethesda)">
        <title>Phylogenetic and Phylogenomic Definition of Rhizopus Species.</title>
        <authorList>
            <person name="Gryganskyi A.P."/>
            <person name="Golan J."/>
            <person name="Dolatabadi S."/>
            <person name="Mondo S."/>
            <person name="Robb S."/>
            <person name="Idnurm A."/>
            <person name="Muszewska A."/>
            <person name="Steczkiewicz K."/>
            <person name="Masonjones S."/>
            <person name="Liao H.L."/>
            <person name="Gajdeczka M.T."/>
            <person name="Anike F."/>
            <person name="Vuek A."/>
            <person name="Anishchenko I.M."/>
            <person name="Voigt K."/>
            <person name="de Hoog G.S."/>
            <person name="Smith M.E."/>
            <person name="Heitman J."/>
            <person name="Vilgalys R."/>
            <person name="Stajich J.E."/>
        </authorList>
    </citation>
    <scope>NUCLEOTIDE SEQUENCE [LARGE SCALE GENOMIC DNA]</scope>
    <source>
        <strain evidence="5 6">LSU 92-RS-03</strain>
    </source>
</reference>
<evidence type="ECO:0000256" key="1">
    <source>
        <dbReference type="ARBA" id="ARBA00022553"/>
    </source>
</evidence>
<dbReference type="OrthoDB" id="5598057at2759"/>
<gene>
    <name evidence="5" type="ORF">CU098_000477</name>
</gene>
<feature type="domain" description="SLM1/RGC1-like BAR-like" evidence="4">
    <location>
        <begin position="189"/>
        <end position="364"/>
    </location>
</feature>
<evidence type="ECO:0000313" key="5">
    <source>
        <dbReference type="EMBL" id="RCH95614.1"/>
    </source>
</evidence>
<feature type="non-terminal residue" evidence="5">
    <location>
        <position position="444"/>
    </location>
</feature>
<dbReference type="STRING" id="4846.A0A367K081"/>
<organism evidence="5 6">
    <name type="scientific">Rhizopus stolonifer</name>
    <name type="common">Rhizopus nigricans</name>
    <dbReference type="NCBI Taxonomy" id="4846"/>
    <lineage>
        <taxon>Eukaryota</taxon>
        <taxon>Fungi</taxon>
        <taxon>Fungi incertae sedis</taxon>
        <taxon>Mucoromycota</taxon>
        <taxon>Mucoromycotina</taxon>
        <taxon>Mucoromycetes</taxon>
        <taxon>Mucorales</taxon>
        <taxon>Mucorineae</taxon>
        <taxon>Rhizopodaceae</taxon>
        <taxon>Rhizopus</taxon>
    </lineage>
</organism>
<dbReference type="Pfam" id="PF20399">
    <property type="entry name" value="PH_20"/>
    <property type="match status" value="1"/>
</dbReference>
<dbReference type="PANTHER" id="PTHR31941:SF1">
    <property type="entry name" value="CYTOSKELETAL SIGNALING PROTEIN SLM1"/>
    <property type="match status" value="1"/>
</dbReference>
<dbReference type="Gene3D" id="2.30.29.30">
    <property type="entry name" value="Pleckstrin-homology domain (PH domain)/Phosphotyrosine-binding domain (PTB)"/>
    <property type="match status" value="1"/>
</dbReference>
<dbReference type="Proteomes" id="UP000253551">
    <property type="component" value="Unassembled WGS sequence"/>
</dbReference>
<keyword evidence="6" id="KW-1185">Reference proteome</keyword>
<comment type="caution">
    <text evidence="5">The sequence shown here is derived from an EMBL/GenBank/DDBJ whole genome shotgun (WGS) entry which is preliminary data.</text>
</comment>
<accession>A0A367K081</accession>
<protein>
    <submittedName>
        <fullName evidence="5">Uncharacterized protein</fullName>
    </submittedName>
</protein>
<feature type="domain" description="SLM1/RGC1-like PH" evidence="3">
    <location>
        <begin position="383"/>
        <end position="444"/>
    </location>
</feature>
<dbReference type="Pfam" id="PF20400">
    <property type="entry name" value="BAR_4"/>
    <property type="match status" value="1"/>
</dbReference>
<name>A0A367K081_RHIST</name>